<gene>
    <name evidence="1" type="ORF">U27_05128</name>
</gene>
<name>A0A081C0Q0_VECG1</name>
<dbReference type="EMBL" id="DF820467">
    <property type="protein sequence ID" value="GAK58155.1"/>
    <property type="molecule type" value="Genomic_DNA"/>
</dbReference>
<organism evidence="1">
    <name type="scientific">Vecturithrix granuli</name>
    <dbReference type="NCBI Taxonomy" id="1499967"/>
    <lineage>
        <taxon>Bacteria</taxon>
        <taxon>Candidatus Moduliflexota</taxon>
        <taxon>Candidatus Vecturitrichia</taxon>
        <taxon>Candidatus Vecturitrichales</taxon>
        <taxon>Candidatus Vecturitrichaceae</taxon>
        <taxon>Candidatus Vecturithrix</taxon>
    </lineage>
</organism>
<dbReference type="Proteomes" id="UP000030661">
    <property type="component" value="Unassembled WGS sequence"/>
</dbReference>
<protein>
    <submittedName>
        <fullName evidence="1">Uncharacterized protein</fullName>
    </submittedName>
</protein>
<evidence type="ECO:0000313" key="2">
    <source>
        <dbReference type="Proteomes" id="UP000030661"/>
    </source>
</evidence>
<keyword evidence="2" id="KW-1185">Reference proteome</keyword>
<accession>A0A081C0Q0</accession>
<evidence type="ECO:0000313" key="1">
    <source>
        <dbReference type="EMBL" id="GAK58155.1"/>
    </source>
</evidence>
<sequence>MLKLPFKYIESFSGDSKLSKSKRQEKQIEADTIELQKYLNELCKNPGINKEFDAFLKKNNLNGELEPHEIVTEKESIQSQDSIITNALPRKLTFDVELLAKFFIKIALTHTIKEFGNQILQESIAKWMLKYIKSGHIEESFLKQFKEGLTGSDFEALFRKAWVKSEILYWWKTSPDDCLNYSLYAVDKKVL</sequence>
<dbReference type="AlphaFoldDB" id="A0A081C0Q0"/>
<dbReference type="HOGENOM" id="CLU_1418997_0_0_0"/>
<reference evidence="1" key="1">
    <citation type="journal article" date="2015" name="PeerJ">
        <title>First genomic representation of candidate bacterial phylum KSB3 points to enhanced environmental sensing as a trigger of wastewater bulking.</title>
        <authorList>
            <person name="Sekiguchi Y."/>
            <person name="Ohashi A."/>
            <person name="Parks D.H."/>
            <person name="Yamauchi T."/>
            <person name="Tyson G.W."/>
            <person name="Hugenholtz P."/>
        </authorList>
    </citation>
    <scope>NUCLEOTIDE SEQUENCE [LARGE SCALE GENOMIC DNA]</scope>
</reference>
<proteinExistence type="predicted"/>